<evidence type="ECO:0000256" key="8">
    <source>
        <dbReference type="ARBA" id="ARBA00022840"/>
    </source>
</evidence>
<dbReference type="InterPro" id="IPR036871">
    <property type="entry name" value="PX_dom_sf"/>
</dbReference>
<evidence type="ECO:0000256" key="3">
    <source>
        <dbReference type="ARBA" id="ARBA00022527"/>
    </source>
</evidence>
<dbReference type="SUPFAM" id="SSF56112">
    <property type="entry name" value="Protein kinase-like (PK-like)"/>
    <property type="match status" value="1"/>
</dbReference>
<dbReference type="InterPro" id="IPR000719">
    <property type="entry name" value="Prot_kinase_dom"/>
</dbReference>
<dbReference type="GO" id="GO:0004674">
    <property type="term" value="F:protein serine/threonine kinase activity"/>
    <property type="evidence" value="ECO:0007669"/>
    <property type="project" value="UniProtKB-KW"/>
</dbReference>
<keyword evidence="5" id="KW-0808">Transferase</keyword>
<dbReference type="GO" id="GO:0035091">
    <property type="term" value="F:phosphatidylinositol binding"/>
    <property type="evidence" value="ECO:0007669"/>
    <property type="project" value="InterPro"/>
</dbReference>
<dbReference type="VEuPathDB" id="FungiDB:PC110_g2770"/>
<dbReference type="FunFam" id="3.30.200.20:FF:000048">
    <property type="entry name" value="Non-specific serine/threonine protein kinase"/>
    <property type="match status" value="1"/>
</dbReference>
<dbReference type="InterPro" id="IPR011009">
    <property type="entry name" value="Kinase-like_dom_sf"/>
</dbReference>
<accession>A0A8T0ZQD4</accession>
<dbReference type="PROSITE" id="PS50195">
    <property type="entry name" value="PX"/>
    <property type="match status" value="1"/>
</dbReference>
<dbReference type="Gene3D" id="1.10.510.10">
    <property type="entry name" value="Transferase(Phosphotransferase) domain 1"/>
    <property type="match status" value="1"/>
</dbReference>
<keyword evidence="4" id="KW-0597">Phosphoprotein</keyword>
<gene>
    <name evidence="16" type="ORF">PC113_g4282</name>
    <name evidence="17" type="ORF">PC118_g534</name>
</gene>
<feature type="region of interest" description="Disordered" evidence="12">
    <location>
        <begin position="222"/>
        <end position="246"/>
    </location>
</feature>
<organism evidence="16 18">
    <name type="scientific">Phytophthora cactorum</name>
    <dbReference type="NCBI Taxonomy" id="29920"/>
    <lineage>
        <taxon>Eukaryota</taxon>
        <taxon>Sar</taxon>
        <taxon>Stramenopiles</taxon>
        <taxon>Oomycota</taxon>
        <taxon>Peronosporomycetes</taxon>
        <taxon>Peronosporales</taxon>
        <taxon>Peronosporaceae</taxon>
        <taxon>Phytophthora</taxon>
    </lineage>
</organism>
<comment type="caution">
    <text evidence="16">The sequence shown here is derived from an EMBL/GenBank/DDBJ whole genome shotgun (WGS) entry which is preliminary data.</text>
</comment>
<keyword evidence="7" id="KW-0418">Kinase</keyword>
<evidence type="ECO:0000256" key="12">
    <source>
        <dbReference type="SAM" id="MobiDB-lite"/>
    </source>
</evidence>
<dbReference type="SUPFAM" id="SSF64268">
    <property type="entry name" value="PX domain"/>
    <property type="match status" value="1"/>
</dbReference>
<comment type="catalytic activity">
    <reaction evidence="10">
        <text>L-seryl-[protein] + ATP = O-phospho-L-seryl-[protein] + ADP + H(+)</text>
        <dbReference type="Rhea" id="RHEA:17989"/>
        <dbReference type="Rhea" id="RHEA-COMP:9863"/>
        <dbReference type="Rhea" id="RHEA-COMP:11604"/>
        <dbReference type="ChEBI" id="CHEBI:15378"/>
        <dbReference type="ChEBI" id="CHEBI:29999"/>
        <dbReference type="ChEBI" id="CHEBI:30616"/>
        <dbReference type="ChEBI" id="CHEBI:83421"/>
        <dbReference type="ChEBI" id="CHEBI:456216"/>
        <dbReference type="EC" id="2.7.11.1"/>
    </reaction>
</comment>
<dbReference type="InterPro" id="IPR000961">
    <property type="entry name" value="AGC-kinase_C"/>
</dbReference>
<evidence type="ECO:0000313" key="17">
    <source>
        <dbReference type="EMBL" id="KAG2999785.1"/>
    </source>
</evidence>
<dbReference type="Proteomes" id="UP000697107">
    <property type="component" value="Unassembled WGS sequence"/>
</dbReference>
<name>A0A8T0ZQD4_9STRA</name>
<dbReference type="SMART" id="SM00312">
    <property type="entry name" value="PX"/>
    <property type="match status" value="1"/>
</dbReference>
<proteinExistence type="inferred from homology"/>
<dbReference type="Proteomes" id="UP000735874">
    <property type="component" value="Unassembled WGS sequence"/>
</dbReference>
<evidence type="ECO:0000256" key="4">
    <source>
        <dbReference type="ARBA" id="ARBA00022553"/>
    </source>
</evidence>
<evidence type="ECO:0000256" key="10">
    <source>
        <dbReference type="ARBA" id="ARBA00048679"/>
    </source>
</evidence>
<dbReference type="CDD" id="cd06093">
    <property type="entry name" value="PX_domain"/>
    <property type="match status" value="1"/>
</dbReference>
<dbReference type="PANTHER" id="PTHR24351">
    <property type="entry name" value="RIBOSOMAL PROTEIN S6 KINASE"/>
    <property type="match status" value="1"/>
</dbReference>
<evidence type="ECO:0000259" key="13">
    <source>
        <dbReference type="PROSITE" id="PS50011"/>
    </source>
</evidence>
<dbReference type="InterPro" id="IPR017441">
    <property type="entry name" value="Protein_kinase_ATP_BS"/>
</dbReference>
<comment type="similarity">
    <text evidence="1">Belongs to the protein kinase superfamily. AGC Ser/Thr protein kinase family.</text>
</comment>
<evidence type="ECO:0000256" key="11">
    <source>
        <dbReference type="PROSITE-ProRule" id="PRU10141"/>
    </source>
</evidence>
<dbReference type="PROSITE" id="PS50011">
    <property type="entry name" value="PROTEIN_KINASE_DOM"/>
    <property type="match status" value="1"/>
</dbReference>
<evidence type="ECO:0000313" key="18">
    <source>
        <dbReference type="Proteomes" id="UP000735874"/>
    </source>
</evidence>
<feature type="domain" description="Protein kinase" evidence="13">
    <location>
        <begin position="255"/>
        <end position="511"/>
    </location>
</feature>
<dbReference type="Pfam" id="PF00787">
    <property type="entry name" value="PX"/>
    <property type="match status" value="1"/>
</dbReference>
<keyword evidence="8 11" id="KW-0067">ATP-binding</keyword>
<dbReference type="PROSITE" id="PS00107">
    <property type="entry name" value="PROTEIN_KINASE_ATP"/>
    <property type="match status" value="1"/>
</dbReference>
<dbReference type="AlphaFoldDB" id="A0A8T0ZQD4"/>
<feature type="compositionally biased region" description="Polar residues" evidence="12">
    <location>
        <begin position="232"/>
        <end position="246"/>
    </location>
</feature>
<dbReference type="Gene3D" id="3.30.200.20">
    <property type="entry name" value="Phosphorylase Kinase, domain 1"/>
    <property type="match status" value="1"/>
</dbReference>
<feature type="binding site" evidence="11">
    <location>
        <position position="284"/>
    </location>
    <ligand>
        <name>ATP</name>
        <dbReference type="ChEBI" id="CHEBI:30616"/>
    </ligand>
</feature>
<feature type="domain" description="PX" evidence="14">
    <location>
        <begin position="101"/>
        <end position="217"/>
    </location>
</feature>
<dbReference type="InterPro" id="IPR045270">
    <property type="entry name" value="STKc_AGC"/>
</dbReference>
<reference evidence="16" key="1">
    <citation type="submission" date="2018-10" db="EMBL/GenBank/DDBJ databases">
        <title>Effector identification in a new, highly contiguous assembly of the strawberry crown rot pathogen Phytophthora cactorum.</title>
        <authorList>
            <person name="Armitage A.D."/>
            <person name="Nellist C.F."/>
            <person name="Bates H."/>
            <person name="Vickerstaff R.J."/>
            <person name="Harrison R.J."/>
        </authorList>
    </citation>
    <scope>NUCLEOTIDE SEQUENCE</scope>
    <source>
        <strain evidence="16">15-7</strain>
        <strain evidence="17">P415</strain>
    </source>
</reference>
<dbReference type="InterPro" id="IPR001683">
    <property type="entry name" value="PX_dom"/>
</dbReference>
<evidence type="ECO:0000256" key="9">
    <source>
        <dbReference type="ARBA" id="ARBA00047899"/>
    </source>
</evidence>
<sequence>MSSLLVSSRGARVVMAASGRGRSVAIASPFSYPGRWRDGRGHIERSSLPCPLIAQRGPCTIEPQHFAESESPALSSVAFSRQEGEAKCGEAEMSSPDDYRGPKFVGIMGHDNVSHNGSKTTVYFVQVQVPEGMFIVKHRYHEFKDFHDKLSSEGYRCPALPPKKFLGSFNKEFIEKRQQELANWLHLLCQFDPASGNSDPRTSELFKEFMLTNKEPLEKYQGTKAISYDATPPTSQSSEDETSMYNTPKTSLDDFELLKVIGKGSYGKVTLVRKKEGKRLFAMKSLNKSNVKRRNQVEHTRTERRVLGRAKHPFIVHLHYAFQTSQKLYFVLDYCPGGELFFHLSRMEKFEPSMARYYCAEITLALEHLHDLGVVYRDLKPENILFDSVGHVLLADFGLAKEGITDGAEGTNSMCGTPEYLPPEILDRVGHGTAVDWWAMGMVLYEMLTGLPPWYTRNRQKLFDRVRNAPLTFPDDVDPVARDFIGGLLRRDPIKRLGSKSADEVKNHPYFSGMSWQDLYDRKIPPPFNPCAAAGNAEETKNFEAEFTKMQINSVENSALGGVRVSDASRPSMTFQGFTYNTPNDLSMSGSVGRG</sequence>
<protein>
    <recommendedName>
        <fullName evidence="2">non-specific serine/threonine protein kinase</fullName>
        <ecNumber evidence="2">2.7.11.1</ecNumber>
    </recommendedName>
</protein>
<dbReference type="Pfam" id="PF00069">
    <property type="entry name" value="Pkinase"/>
    <property type="match status" value="1"/>
</dbReference>
<dbReference type="PROSITE" id="PS00108">
    <property type="entry name" value="PROTEIN_KINASE_ST"/>
    <property type="match status" value="1"/>
</dbReference>
<keyword evidence="3" id="KW-0723">Serine/threonine-protein kinase</keyword>
<dbReference type="EMBL" id="RCMG01000073">
    <property type="protein sequence ID" value="KAG2864745.1"/>
    <property type="molecule type" value="Genomic_DNA"/>
</dbReference>
<evidence type="ECO:0000313" key="16">
    <source>
        <dbReference type="EMBL" id="KAG2864745.1"/>
    </source>
</evidence>
<dbReference type="GO" id="GO:0005524">
    <property type="term" value="F:ATP binding"/>
    <property type="evidence" value="ECO:0007669"/>
    <property type="project" value="UniProtKB-UniRule"/>
</dbReference>
<dbReference type="CDD" id="cd05123">
    <property type="entry name" value="STKc_AGC"/>
    <property type="match status" value="1"/>
</dbReference>
<dbReference type="SMART" id="SM00133">
    <property type="entry name" value="S_TK_X"/>
    <property type="match status" value="1"/>
</dbReference>
<evidence type="ECO:0000256" key="7">
    <source>
        <dbReference type="ARBA" id="ARBA00022777"/>
    </source>
</evidence>
<comment type="catalytic activity">
    <reaction evidence="9">
        <text>L-threonyl-[protein] + ATP = O-phospho-L-threonyl-[protein] + ADP + H(+)</text>
        <dbReference type="Rhea" id="RHEA:46608"/>
        <dbReference type="Rhea" id="RHEA-COMP:11060"/>
        <dbReference type="Rhea" id="RHEA-COMP:11605"/>
        <dbReference type="ChEBI" id="CHEBI:15378"/>
        <dbReference type="ChEBI" id="CHEBI:30013"/>
        <dbReference type="ChEBI" id="CHEBI:30616"/>
        <dbReference type="ChEBI" id="CHEBI:61977"/>
        <dbReference type="ChEBI" id="CHEBI:456216"/>
        <dbReference type="EC" id="2.7.11.1"/>
    </reaction>
</comment>
<dbReference type="EC" id="2.7.11.1" evidence="2"/>
<evidence type="ECO:0000259" key="15">
    <source>
        <dbReference type="PROSITE" id="PS51285"/>
    </source>
</evidence>
<dbReference type="PROSITE" id="PS51285">
    <property type="entry name" value="AGC_KINASE_CTER"/>
    <property type="match status" value="1"/>
</dbReference>
<feature type="domain" description="AGC-kinase C-terminal" evidence="15">
    <location>
        <begin position="512"/>
        <end position="590"/>
    </location>
</feature>
<dbReference type="FunFam" id="1.10.510.10:FF:000008">
    <property type="entry name" value="Non-specific serine/threonine protein kinase"/>
    <property type="match status" value="1"/>
</dbReference>
<evidence type="ECO:0000259" key="14">
    <source>
        <dbReference type="PROSITE" id="PS50195"/>
    </source>
</evidence>
<dbReference type="InterPro" id="IPR008271">
    <property type="entry name" value="Ser/Thr_kinase_AS"/>
</dbReference>
<dbReference type="SMART" id="SM00220">
    <property type="entry name" value="S_TKc"/>
    <property type="match status" value="1"/>
</dbReference>
<dbReference type="EMBL" id="RCML01000006">
    <property type="protein sequence ID" value="KAG2999785.1"/>
    <property type="molecule type" value="Genomic_DNA"/>
</dbReference>
<keyword evidence="6 11" id="KW-0547">Nucleotide-binding</keyword>
<evidence type="ECO:0000256" key="2">
    <source>
        <dbReference type="ARBA" id="ARBA00012513"/>
    </source>
</evidence>
<evidence type="ECO:0000256" key="6">
    <source>
        <dbReference type="ARBA" id="ARBA00022741"/>
    </source>
</evidence>
<evidence type="ECO:0000256" key="5">
    <source>
        <dbReference type="ARBA" id="ARBA00022679"/>
    </source>
</evidence>
<evidence type="ECO:0000256" key="1">
    <source>
        <dbReference type="ARBA" id="ARBA00009903"/>
    </source>
</evidence>
<dbReference type="Gene3D" id="3.30.1520.10">
    <property type="entry name" value="Phox-like domain"/>
    <property type="match status" value="1"/>
</dbReference>